<keyword evidence="3" id="KW-1185">Reference proteome</keyword>
<feature type="region of interest" description="Disordered" evidence="1">
    <location>
        <begin position="252"/>
        <end position="308"/>
    </location>
</feature>
<feature type="transmembrane region" description="Helical" evidence="2">
    <location>
        <begin position="755"/>
        <end position="775"/>
    </location>
</feature>
<reference evidence="4" key="1">
    <citation type="submission" date="2025-08" db="UniProtKB">
        <authorList>
            <consortium name="RefSeq"/>
        </authorList>
    </citation>
    <scope>IDENTIFICATION</scope>
</reference>
<dbReference type="SUPFAM" id="SSF82895">
    <property type="entry name" value="TSP-1 type 1 repeat"/>
    <property type="match status" value="1"/>
</dbReference>
<feature type="compositionally biased region" description="Basic and acidic residues" evidence="1">
    <location>
        <begin position="621"/>
        <end position="630"/>
    </location>
</feature>
<dbReference type="RefSeq" id="XP_014672143.1">
    <property type="nucleotide sequence ID" value="XM_014816657.1"/>
</dbReference>
<feature type="compositionally biased region" description="Acidic residues" evidence="1">
    <location>
        <begin position="510"/>
        <end position="519"/>
    </location>
</feature>
<evidence type="ECO:0000256" key="1">
    <source>
        <dbReference type="SAM" id="MobiDB-lite"/>
    </source>
</evidence>
<dbReference type="PROSITE" id="PS50092">
    <property type="entry name" value="TSP1"/>
    <property type="match status" value="1"/>
</dbReference>
<dbReference type="GeneID" id="106812715"/>
<feature type="compositionally biased region" description="Acidic residues" evidence="1">
    <location>
        <begin position="130"/>
        <end position="141"/>
    </location>
</feature>
<dbReference type="Gene3D" id="2.20.100.10">
    <property type="entry name" value="Thrombospondin type-1 (TSP1) repeat"/>
    <property type="match status" value="1"/>
</dbReference>
<dbReference type="InterPro" id="IPR000884">
    <property type="entry name" value="TSP1_rpt"/>
</dbReference>
<gene>
    <name evidence="4" type="primary">LOC106812715</name>
</gene>
<keyword evidence="2" id="KW-0812">Transmembrane</keyword>
<feature type="compositionally biased region" description="Low complexity" evidence="1">
    <location>
        <begin position="114"/>
        <end position="129"/>
    </location>
</feature>
<feature type="compositionally biased region" description="Acidic residues" evidence="1">
    <location>
        <begin position="453"/>
        <end position="462"/>
    </location>
</feature>
<dbReference type="InterPro" id="IPR036383">
    <property type="entry name" value="TSP1_rpt_sf"/>
</dbReference>
<feature type="compositionally biased region" description="Acidic residues" evidence="1">
    <location>
        <begin position="686"/>
        <end position="721"/>
    </location>
</feature>
<feature type="compositionally biased region" description="Polar residues" evidence="1">
    <location>
        <begin position="361"/>
        <end position="371"/>
    </location>
</feature>
<feature type="compositionally biased region" description="Low complexity" evidence="1">
    <location>
        <begin position="259"/>
        <end position="279"/>
    </location>
</feature>
<keyword evidence="2" id="KW-0472">Membrane</keyword>
<sequence length="780" mass="81257">MAESWLAPDQRRERHSIGEDDDDNTVGADSDDGGKDDADNTVGADSDDGGEDDNDDTGEDDTSEINADDVNESANSNIDSRSSSQDADETETVNVGSLVDKMTGNDGKNDDTGSDSGNDASNDGDTSSNSDDDDVPADGSDDVPSNPRFSPVMMAEERARRRPADWQEWGAWSECTACGGCGSRQRSRECMLGARGQTLYWNDILVKMKASAGLLAFIIVSAVASAHAQDITTESSQSADDRLVNATVLPVPAEEGEATLSNSTDNNITTTTQSSSTPVGGVGDRDDSDTDNDGVVQPVTAGPGSGNHAFIRDSIAVEDTILSPTEGAIVEGEADESVSPSEEQSAADSDDSNRQAPDLFPSSQETNTETSTVHEEPRTDSNPSSEGSTDAAVNHGTGATVDDSKPSITGRGNRKTKKYFEQIGPLRAHVSGGDENVVGSRGDISRDQSLVDDSVDADSDDNIETRVIEPLSVSAGDDTHNSSTAEGDGTGIDDNNVDDDLQSSRTTEGDGTDTDDNIVVDETHGSSTTRSDDANNDDSNVAPPQDDDVSAQRSNGAGLGRGSAVIEDTIVSPTDGVVGSDNADDNSRSYNVSEEYSTGDDVTNSNGQKTDVSRSPQNTNKEMHDPKPDTDAYPPPEDSTDASTETVDVIRQTKGRYFDQIGPLGAKLIEGEDDTDGDADNTVGADSDDGGEDDDDNTVGADSDDGGEDDDDNTVGADSDDGVAVGVDSGFLVCVRARAWAVTIVNGVVVIVDGVVIMVIGVVVFVIGVAATAAISDFRV</sequence>
<protein>
    <submittedName>
        <fullName evidence="4">Dentin sialophosphoprotein-like</fullName>
    </submittedName>
</protein>
<name>A0ABM1EIX2_PRICU</name>
<evidence type="ECO:0000256" key="2">
    <source>
        <dbReference type="SAM" id="Phobius"/>
    </source>
</evidence>
<accession>A0ABM1EIX2</accession>
<feature type="compositionally biased region" description="Polar residues" evidence="1">
    <location>
        <begin position="588"/>
        <end position="620"/>
    </location>
</feature>
<dbReference type="Proteomes" id="UP000695022">
    <property type="component" value="Unplaced"/>
</dbReference>
<feature type="compositionally biased region" description="Basic and acidic residues" evidence="1">
    <location>
        <begin position="9"/>
        <end position="18"/>
    </location>
</feature>
<feature type="region of interest" description="Disordered" evidence="1">
    <location>
        <begin position="668"/>
        <end position="721"/>
    </location>
</feature>
<feature type="compositionally biased region" description="Acidic residues" evidence="1">
    <location>
        <begin position="45"/>
        <end position="71"/>
    </location>
</feature>
<keyword evidence="2" id="KW-1133">Transmembrane helix</keyword>
<evidence type="ECO:0000313" key="4">
    <source>
        <dbReference type="RefSeq" id="XP_014672143.1"/>
    </source>
</evidence>
<organism evidence="3 4">
    <name type="scientific">Priapulus caudatus</name>
    <name type="common">Priapulid worm</name>
    <dbReference type="NCBI Taxonomy" id="37621"/>
    <lineage>
        <taxon>Eukaryota</taxon>
        <taxon>Metazoa</taxon>
        <taxon>Ecdysozoa</taxon>
        <taxon>Scalidophora</taxon>
        <taxon>Priapulida</taxon>
        <taxon>Priapulimorpha</taxon>
        <taxon>Priapulimorphida</taxon>
        <taxon>Priapulidae</taxon>
        <taxon>Priapulus</taxon>
    </lineage>
</organism>
<feature type="region of interest" description="Disordered" evidence="1">
    <location>
        <begin position="1"/>
        <end position="154"/>
    </location>
</feature>
<proteinExistence type="predicted"/>
<feature type="compositionally biased region" description="Low complexity" evidence="1">
    <location>
        <begin position="73"/>
        <end position="85"/>
    </location>
</feature>
<feature type="region of interest" description="Disordered" evidence="1">
    <location>
        <begin position="331"/>
        <end position="647"/>
    </location>
</feature>
<evidence type="ECO:0000313" key="3">
    <source>
        <dbReference type="Proteomes" id="UP000695022"/>
    </source>
</evidence>